<dbReference type="EMBL" id="RAQH01000009">
    <property type="protein sequence ID" value="RKE80387.1"/>
    <property type="molecule type" value="Genomic_DNA"/>
</dbReference>
<dbReference type="Proteomes" id="UP000285906">
    <property type="component" value="Unassembled WGS sequence"/>
</dbReference>
<keyword evidence="1" id="KW-0732">Signal</keyword>
<dbReference type="RefSeq" id="WP_120214470.1">
    <property type="nucleotide sequence ID" value="NZ_BMCW01000007.1"/>
</dbReference>
<dbReference type="OrthoDB" id="1447653at2"/>
<gene>
    <name evidence="4" type="ORF">BXY58_2909</name>
    <name evidence="3" type="ORF">GCM10007332_27950</name>
</gene>
<evidence type="ECO:0000313" key="4">
    <source>
        <dbReference type="EMBL" id="RKE80387.1"/>
    </source>
</evidence>
<evidence type="ECO:0000256" key="1">
    <source>
        <dbReference type="ARBA" id="ARBA00022729"/>
    </source>
</evidence>
<keyword evidence="6" id="KW-1185">Reference proteome</keyword>
<proteinExistence type="predicted"/>
<sequence length="255" mass="28950">MKKIYLLKSFLLVVCLIIFGNIETKGQNLTLNFDEPFGTRSWTEDGYNWSWDMSGWDNIRNYNPKSGTGHGATASEYSSKLSTTKNINIYGVWIYCFISNTNDLEYFNLKGYDINGNVLYSKSLPPSTFFPNSGYIYIDLNWTNVKSFAVEYKKGSQATFSPAVYYDDLVYSINETLSAEDASSEEVSIYPNPVKKNLIIDTKKSFLSVEIYNASGQLLKVSNSKNIDLSKLEKGNYVVKIKTENNVISKKIIKE</sequence>
<evidence type="ECO:0000259" key="2">
    <source>
        <dbReference type="Pfam" id="PF18962"/>
    </source>
</evidence>
<dbReference type="InterPro" id="IPR026444">
    <property type="entry name" value="Secre_tail"/>
</dbReference>
<organism evidence="4 5">
    <name type="scientific">Epilithonimonas arachidiradicis</name>
    <dbReference type="NCBI Taxonomy" id="1617282"/>
    <lineage>
        <taxon>Bacteria</taxon>
        <taxon>Pseudomonadati</taxon>
        <taxon>Bacteroidota</taxon>
        <taxon>Flavobacteriia</taxon>
        <taxon>Flavobacteriales</taxon>
        <taxon>Weeksellaceae</taxon>
        <taxon>Chryseobacterium group</taxon>
        <taxon>Epilithonimonas</taxon>
    </lineage>
</organism>
<dbReference type="Proteomes" id="UP000658202">
    <property type="component" value="Unassembled WGS sequence"/>
</dbReference>
<evidence type="ECO:0000313" key="6">
    <source>
        <dbReference type="Proteomes" id="UP000658202"/>
    </source>
</evidence>
<evidence type="ECO:0000313" key="5">
    <source>
        <dbReference type="Proteomes" id="UP000285906"/>
    </source>
</evidence>
<dbReference type="EMBL" id="BMCW01000007">
    <property type="protein sequence ID" value="GGG64067.1"/>
    <property type="molecule type" value="Genomic_DNA"/>
</dbReference>
<dbReference type="NCBIfam" id="TIGR04183">
    <property type="entry name" value="Por_Secre_tail"/>
    <property type="match status" value="1"/>
</dbReference>
<reference evidence="3" key="4">
    <citation type="submission" date="2024-05" db="EMBL/GenBank/DDBJ databases">
        <authorList>
            <person name="Sun Q."/>
            <person name="Sedlacek I."/>
        </authorList>
    </citation>
    <scope>NUCLEOTIDE SEQUENCE</scope>
    <source>
        <strain evidence="3">CCM 8490</strain>
    </source>
</reference>
<dbReference type="AlphaFoldDB" id="A0A420CPR6"/>
<reference evidence="6" key="3">
    <citation type="journal article" date="2019" name="Int. J. Syst. Evol. Microbiol.">
        <title>The Global Catalogue of Microorganisms (GCM) 10K type strain sequencing project: providing services to taxonomists for standard genome sequencing and annotation.</title>
        <authorList>
            <consortium name="The Broad Institute Genomics Platform"/>
            <consortium name="The Broad Institute Genome Sequencing Center for Infectious Disease"/>
            <person name="Wu L."/>
            <person name="Ma J."/>
        </authorList>
    </citation>
    <scope>NUCLEOTIDE SEQUENCE [LARGE SCALE GENOMIC DNA]</scope>
    <source>
        <strain evidence="6">CCM 8490</strain>
    </source>
</reference>
<evidence type="ECO:0000313" key="3">
    <source>
        <dbReference type="EMBL" id="GGG64067.1"/>
    </source>
</evidence>
<protein>
    <submittedName>
        <fullName evidence="4">Putative secreted protein (Por secretion system target)</fullName>
    </submittedName>
</protein>
<reference evidence="4 5" key="2">
    <citation type="submission" date="2018-09" db="EMBL/GenBank/DDBJ databases">
        <title>Genomic Encyclopedia of Archaeal and Bacterial Type Strains, Phase II (KMG-II): from individual species to whole genera.</title>
        <authorList>
            <person name="Goeker M."/>
        </authorList>
    </citation>
    <scope>NUCLEOTIDE SEQUENCE [LARGE SCALE GENOMIC DNA]</scope>
    <source>
        <strain evidence="4 5">DSM 27620</strain>
    </source>
</reference>
<comment type="caution">
    <text evidence="4">The sequence shown here is derived from an EMBL/GenBank/DDBJ whole genome shotgun (WGS) entry which is preliminary data.</text>
</comment>
<reference evidence="3" key="1">
    <citation type="journal article" date="2014" name="Int. J. Syst. Evol. Microbiol.">
        <title>Complete genome of a new Firmicutes species belonging to the dominant human colonic microbiota ('Ruminococcus bicirculans') reveals two chromosomes and a selective capacity to utilize plant glucans.</title>
        <authorList>
            <consortium name="NISC Comparative Sequencing Program"/>
            <person name="Wegmann U."/>
            <person name="Louis P."/>
            <person name="Goesmann A."/>
            <person name="Henrissat B."/>
            <person name="Duncan S.H."/>
            <person name="Flint H.J."/>
        </authorList>
    </citation>
    <scope>NUCLEOTIDE SEQUENCE</scope>
    <source>
        <strain evidence="3">CCM 8490</strain>
    </source>
</reference>
<accession>A0A420CPR6</accession>
<dbReference type="Pfam" id="PF18962">
    <property type="entry name" value="Por_Secre_tail"/>
    <property type="match status" value="1"/>
</dbReference>
<feature type="domain" description="Secretion system C-terminal sorting" evidence="2">
    <location>
        <begin position="189"/>
        <end position="253"/>
    </location>
</feature>
<name>A0A420CPR6_9FLAO</name>